<reference evidence="11 12" key="1">
    <citation type="submission" date="2010-06" db="EMBL/GenBank/DDBJ databases">
        <title>Complete sequence chromosome of Methanohalobium evestigatum Z-7303.</title>
        <authorList>
            <consortium name="US DOE Joint Genome Institute"/>
            <person name="Lucas S."/>
            <person name="Copeland A."/>
            <person name="Lapidus A."/>
            <person name="Cheng J.-F."/>
            <person name="Bruce D."/>
            <person name="Goodwin L."/>
            <person name="Pitluck S."/>
            <person name="Saunders E."/>
            <person name="Detter J.C."/>
            <person name="Han C."/>
            <person name="Tapia R."/>
            <person name="Land M."/>
            <person name="Hauser L."/>
            <person name="Kyrpides N."/>
            <person name="Mikhailova N."/>
            <person name="Sieprawska-Lupa M."/>
            <person name="Whitman W.B."/>
            <person name="Anderson I."/>
            <person name="Woyke T."/>
        </authorList>
    </citation>
    <scope>NUCLEOTIDE SEQUENCE [LARGE SCALE GENOMIC DNA]</scope>
    <source>
        <strain evidence="12">ATCC BAA-1072 / DSM 3721 / NBRC 107634 / OCM 161 / Z-7303</strain>
    </source>
</reference>
<dbReference type="InterPro" id="IPR011060">
    <property type="entry name" value="RibuloseP-bd_barrel"/>
</dbReference>
<dbReference type="RefSeq" id="WP_013194199.1">
    <property type="nucleotide sequence ID" value="NC_014253.1"/>
</dbReference>
<keyword evidence="4 9" id="KW-0028">Amino-acid biosynthesis</keyword>
<evidence type="ECO:0000313" key="11">
    <source>
        <dbReference type="EMBL" id="ADI73631.1"/>
    </source>
</evidence>
<dbReference type="FunFam" id="3.20.20.70:FF:000037">
    <property type="entry name" value="Tryptophan synthase alpha chain"/>
    <property type="match status" value="1"/>
</dbReference>
<accession>D7E707</accession>
<dbReference type="OrthoDB" id="25658at2157"/>
<evidence type="ECO:0000256" key="9">
    <source>
        <dbReference type="HAMAP-Rule" id="MF_00131"/>
    </source>
</evidence>
<comment type="function">
    <text evidence="1 9">The alpha subunit is responsible for the aldol cleavage of indoleglycerol phosphate to indole and glyceraldehyde 3-phosphate.</text>
</comment>
<dbReference type="EC" id="4.2.1.20" evidence="9"/>
<dbReference type="HAMAP" id="MF_00131">
    <property type="entry name" value="Trp_synth_alpha"/>
    <property type="match status" value="1"/>
</dbReference>
<dbReference type="Proteomes" id="UP000000391">
    <property type="component" value="Chromosome"/>
</dbReference>
<evidence type="ECO:0000256" key="8">
    <source>
        <dbReference type="ARBA" id="ARBA00049047"/>
    </source>
</evidence>
<comment type="subunit">
    <text evidence="3 9">Tetramer of two alpha and two beta chains.</text>
</comment>
<dbReference type="AlphaFoldDB" id="D7E707"/>
<dbReference type="CDD" id="cd04724">
    <property type="entry name" value="Tryptophan_synthase_alpha"/>
    <property type="match status" value="1"/>
</dbReference>
<dbReference type="Pfam" id="PF00290">
    <property type="entry name" value="Trp_syntA"/>
    <property type="match status" value="1"/>
</dbReference>
<protein>
    <recommendedName>
        <fullName evidence="9">Tryptophan synthase alpha chain</fullName>
        <ecNumber evidence="9">4.2.1.20</ecNumber>
    </recommendedName>
</protein>
<dbReference type="UniPathway" id="UPA00035">
    <property type="reaction ID" value="UER00044"/>
</dbReference>
<dbReference type="STRING" id="644295.Metev_0730"/>
<evidence type="ECO:0000256" key="5">
    <source>
        <dbReference type="ARBA" id="ARBA00022822"/>
    </source>
</evidence>
<dbReference type="PANTHER" id="PTHR43406:SF1">
    <property type="entry name" value="TRYPTOPHAN SYNTHASE ALPHA CHAIN, CHLOROPLASTIC"/>
    <property type="match status" value="1"/>
</dbReference>
<keyword evidence="7 9" id="KW-0456">Lyase</keyword>
<dbReference type="Gene3D" id="3.20.20.70">
    <property type="entry name" value="Aldolase class I"/>
    <property type="match status" value="1"/>
</dbReference>
<evidence type="ECO:0000256" key="2">
    <source>
        <dbReference type="ARBA" id="ARBA00004733"/>
    </source>
</evidence>
<dbReference type="HOGENOM" id="CLU_016734_0_0_2"/>
<dbReference type="NCBIfam" id="TIGR00262">
    <property type="entry name" value="trpA"/>
    <property type="match status" value="1"/>
</dbReference>
<feature type="active site" description="Proton acceptor" evidence="9">
    <location>
        <position position="58"/>
    </location>
</feature>
<dbReference type="InterPro" id="IPR013785">
    <property type="entry name" value="Aldolase_TIM"/>
</dbReference>
<dbReference type="EMBL" id="CP002069">
    <property type="protein sequence ID" value="ADI73631.1"/>
    <property type="molecule type" value="Genomic_DNA"/>
</dbReference>
<keyword evidence="5 9" id="KW-0822">Tryptophan biosynthesis</keyword>
<dbReference type="GO" id="GO:0004834">
    <property type="term" value="F:tryptophan synthase activity"/>
    <property type="evidence" value="ECO:0007669"/>
    <property type="project" value="UniProtKB-UniRule"/>
</dbReference>
<evidence type="ECO:0000256" key="7">
    <source>
        <dbReference type="ARBA" id="ARBA00023239"/>
    </source>
</evidence>
<comment type="similarity">
    <text evidence="9 10">Belongs to the TrpA family.</text>
</comment>
<dbReference type="PROSITE" id="PS00167">
    <property type="entry name" value="TRP_SYNTHASE_ALPHA"/>
    <property type="match status" value="1"/>
</dbReference>
<dbReference type="GO" id="GO:0005829">
    <property type="term" value="C:cytosol"/>
    <property type="evidence" value="ECO:0007669"/>
    <property type="project" value="TreeGrafter"/>
</dbReference>
<feature type="active site" description="Proton acceptor" evidence="9">
    <location>
        <position position="47"/>
    </location>
</feature>
<sequence>MKISEKFDNLDENEAALISYVCAGDPSPDATKNIVSSLVRGGADIIELGLPFSDPMADGPSIQAASKRSIEAGMNPDLYFELVSSISDKFNIPFVCMTYYNLIYKRGTEKFVQDCAQSGISGVIVPDLPVEESDELANACQKNDVDLILIITPVTGKERTKKITEKSSGFLYIVSRLGVTGARSDIAENTGQLLKMVNSSIPKAVGFGISTPEQVKNVVLSGANGVIVGSAFVNIIASNDDIYNRTEKFTAELKNNCYINYSKSWSTNH</sequence>
<dbReference type="GeneID" id="9346351"/>
<dbReference type="InterPro" id="IPR002028">
    <property type="entry name" value="Trp_synthase_suA"/>
</dbReference>
<dbReference type="SUPFAM" id="SSF51366">
    <property type="entry name" value="Ribulose-phoshate binding barrel"/>
    <property type="match status" value="1"/>
</dbReference>
<name>D7E707_METEZ</name>
<evidence type="ECO:0000256" key="1">
    <source>
        <dbReference type="ARBA" id="ARBA00003365"/>
    </source>
</evidence>
<proteinExistence type="inferred from homology"/>
<gene>
    <name evidence="9" type="primary">trpA</name>
    <name evidence="11" type="ordered locus">Metev_0730</name>
</gene>
<dbReference type="KEGG" id="mev:Metev_0730"/>
<keyword evidence="6 9" id="KW-0057">Aromatic amino acid biosynthesis</keyword>
<organism evidence="11 12">
    <name type="scientific">Methanohalobium evestigatum (strain ATCC BAA-1072 / DSM 3721 / NBRC 107634 / OCM 161 / Z-7303)</name>
    <dbReference type="NCBI Taxonomy" id="644295"/>
    <lineage>
        <taxon>Archaea</taxon>
        <taxon>Methanobacteriati</taxon>
        <taxon>Methanobacteriota</taxon>
        <taxon>Stenosarchaea group</taxon>
        <taxon>Methanomicrobia</taxon>
        <taxon>Methanosarcinales</taxon>
        <taxon>Methanosarcinaceae</taxon>
        <taxon>Methanohalobium</taxon>
    </lineage>
</organism>
<evidence type="ECO:0000256" key="4">
    <source>
        <dbReference type="ARBA" id="ARBA00022605"/>
    </source>
</evidence>
<evidence type="ECO:0000256" key="3">
    <source>
        <dbReference type="ARBA" id="ARBA00011270"/>
    </source>
</evidence>
<evidence type="ECO:0000313" key="12">
    <source>
        <dbReference type="Proteomes" id="UP000000391"/>
    </source>
</evidence>
<keyword evidence="12" id="KW-1185">Reference proteome</keyword>
<comment type="pathway">
    <text evidence="2 9">Amino-acid biosynthesis; L-tryptophan biosynthesis; L-tryptophan from chorismate: step 5/5.</text>
</comment>
<evidence type="ECO:0000256" key="10">
    <source>
        <dbReference type="RuleBase" id="RU003662"/>
    </source>
</evidence>
<comment type="catalytic activity">
    <reaction evidence="8 9">
        <text>(1S,2R)-1-C-(indol-3-yl)glycerol 3-phosphate + L-serine = D-glyceraldehyde 3-phosphate + L-tryptophan + H2O</text>
        <dbReference type="Rhea" id="RHEA:10532"/>
        <dbReference type="ChEBI" id="CHEBI:15377"/>
        <dbReference type="ChEBI" id="CHEBI:33384"/>
        <dbReference type="ChEBI" id="CHEBI:57912"/>
        <dbReference type="ChEBI" id="CHEBI:58866"/>
        <dbReference type="ChEBI" id="CHEBI:59776"/>
        <dbReference type="EC" id="4.2.1.20"/>
    </reaction>
</comment>
<dbReference type="InterPro" id="IPR018204">
    <property type="entry name" value="Trp_synthase_alpha_AS"/>
</dbReference>
<dbReference type="PANTHER" id="PTHR43406">
    <property type="entry name" value="TRYPTOPHAN SYNTHASE, ALPHA CHAIN"/>
    <property type="match status" value="1"/>
</dbReference>
<evidence type="ECO:0000256" key="6">
    <source>
        <dbReference type="ARBA" id="ARBA00023141"/>
    </source>
</evidence>